<evidence type="ECO:0000313" key="2">
    <source>
        <dbReference type="EMBL" id="GBP57468.1"/>
    </source>
</evidence>
<feature type="region of interest" description="Disordered" evidence="1">
    <location>
        <begin position="66"/>
        <end position="116"/>
    </location>
</feature>
<keyword evidence="3" id="KW-1185">Reference proteome</keyword>
<proteinExistence type="predicted"/>
<dbReference type="AlphaFoldDB" id="A0A4C1X145"/>
<accession>A0A4C1X145</accession>
<dbReference type="Proteomes" id="UP000299102">
    <property type="component" value="Unassembled WGS sequence"/>
</dbReference>
<sequence length="133" mass="14501">MSRGRSSQHEPRRQQVAGARRPQEARNSFALLIPIAITGGADSARHCLGIIETRLTSARADVTCRGAQRARAPSTHITTQPEASEKVAMKGDVNDNDTATSVVRRPPPPADARAGRIPRANGKRLLIYHQSRY</sequence>
<dbReference type="EMBL" id="BGZK01000717">
    <property type="protein sequence ID" value="GBP57468.1"/>
    <property type="molecule type" value="Genomic_DNA"/>
</dbReference>
<evidence type="ECO:0000256" key="1">
    <source>
        <dbReference type="SAM" id="MobiDB-lite"/>
    </source>
</evidence>
<gene>
    <name evidence="2" type="ORF">EVAR_36120_1</name>
</gene>
<evidence type="ECO:0000313" key="3">
    <source>
        <dbReference type="Proteomes" id="UP000299102"/>
    </source>
</evidence>
<feature type="compositionally biased region" description="Basic and acidic residues" evidence="1">
    <location>
        <begin position="83"/>
        <end position="93"/>
    </location>
</feature>
<comment type="caution">
    <text evidence="2">The sequence shown here is derived from an EMBL/GenBank/DDBJ whole genome shotgun (WGS) entry which is preliminary data.</text>
</comment>
<protein>
    <submittedName>
        <fullName evidence="2">Uncharacterized protein</fullName>
    </submittedName>
</protein>
<reference evidence="2 3" key="1">
    <citation type="journal article" date="2019" name="Commun. Biol.">
        <title>The bagworm genome reveals a unique fibroin gene that provides high tensile strength.</title>
        <authorList>
            <person name="Kono N."/>
            <person name="Nakamura H."/>
            <person name="Ohtoshi R."/>
            <person name="Tomita M."/>
            <person name="Numata K."/>
            <person name="Arakawa K."/>
        </authorList>
    </citation>
    <scope>NUCLEOTIDE SEQUENCE [LARGE SCALE GENOMIC DNA]</scope>
</reference>
<feature type="region of interest" description="Disordered" evidence="1">
    <location>
        <begin position="1"/>
        <end position="25"/>
    </location>
</feature>
<organism evidence="2 3">
    <name type="scientific">Eumeta variegata</name>
    <name type="common">Bagworm moth</name>
    <name type="synonym">Eumeta japonica</name>
    <dbReference type="NCBI Taxonomy" id="151549"/>
    <lineage>
        <taxon>Eukaryota</taxon>
        <taxon>Metazoa</taxon>
        <taxon>Ecdysozoa</taxon>
        <taxon>Arthropoda</taxon>
        <taxon>Hexapoda</taxon>
        <taxon>Insecta</taxon>
        <taxon>Pterygota</taxon>
        <taxon>Neoptera</taxon>
        <taxon>Endopterygota</taxon>
        <taxon>Lepidoptera</taxon>
        <taxon>Glossata</taxon>
        <taxon>Ditrysia</taxon>
        <taxon>Tineoidea</taxon>
        <taxon>Psychidae</taxon>
        <taxon>Oiketicinae</taxon>
        <taxon>Eumeta</taxon>
    </lineage>
</organism>
<name>A0A4C1X145_EUMVA</name>